<reference evidence="6 7" key="1">
    <citation type="submission" date="2013-08" db="EMBL/GenBank/DDBJ databases">
        <authorList>
            <person name="Huang J."/>
            <person name="Wang G."/>
        </authorList>
    </citation>
    <scope>NUCLEOTIDE SEQUENCE [LARGE SCALE GENOMIC DNA]</scope>
    <source>
        <strain evidence="6 7">JSM 076056</strain>
    </source>
</reference>
<dbReference type="EMBL" id="AVPE01000013">
    <property type="protein sequence ID" value="KGX90679.1"/>
    <property type="molecule type" value="Genomic_DNA"/>
</dbReference>
<feature type="domain" description="Sulfatase-modifying factor enzyme-like" evidence="4">
    <location>
        <begin position="341"/>
        <end position="419"/>
    </location>
</feature>
<evidence type="ECO:0000259" key="5">
    <source>
        <dbReference type="Pfam" id="PF12867"/>
    </source>
</evidence>
<name>A0A0A5GFA3_9BACI</name>
<dbReference type="GO" id="GO:0052699">
    <property type="term" value="P:ergothioneine biosynthetic process"/>
    <property type="evidence" value="ECO:0007669"/>
    <property type="project" value="InterPro"/>
</dbReference>
<evidence type="ECO:0000256" key="2">
    <source>
        <dbReference type="ARBA" id="ARBA00023004"/>
    </source>
</evidence>
<dbReference type="InterPro" id="IPR017806">
    <property type="entry name" value="EgtB"/>
</dbReference>
<proteinExistence type="predicted"/>
<dbReference type="InterPro" id="IPR042095">
    <property type="entry name" value="SUMF_sf"/>
</dbReference>
<sequence>MESTVTKKDTLQQLFKNVRAFTETLVENLQTEDYVVQASTETSPTKWHLAHTTWFFETFILKEYDGGYKELHPQFNYLFNSYYETVGTFFPRDSRGLLTRPTVAEVYTYRKYVNTHMEALLSQLSDEKWAEVASLVELGLQHEQQHQELIVTDIKYNLSINPLYPRYMPQDKDVSSKKYETTFHSFEGGLVEIGHDGKGFAFDNEGPRHKVWLEPYALASHPVTNGEYIQFIEDGGYQRAEFWLSDGWATVKEQEWDSPLYWVKQDDEWYSYTTHGLERVHPDEPVCHVSYYEATAYASWAGKRLPTEAEWEHACQGEAISGNFIDELNAHPTGDEGEGNGPFYKVFGDVWEWTRSAYSPYPRSKPLEGALGEYNAKFMSNQMVLRGGSCATSASHIRPTYRNFFNPDKRWQFSGFRLAEDR</sequence>
<dbReference type="InterPro" id="IPR005532">
    <property type="entry name" value="SUMF_dom"/>
</dbReference>
<feature type="domain" description="DinB-like" evidence="5">
    <location>
        <begin position="15"/>
        <end position="150"/>
    </location>
</feature>
<accession>A0A0A5GFA3</accession>
<evidence type="ECO:0000259" key="4">
    <source>
        <dbReference type="Pfam" id="PF03781"/>
    </source>
</evidence>
<organism evidence="6 7">
    <name type="scientific">Pontibacillus halophilus JSM 076056 = DSM 19796</name>
    <dbReference type="NCBI Taxonomy" id="1385510"/>
    <lineage>
        <taxon>Bacteria</taxon>
        <taxon>Bacillati</taxon>
        <taxon>Bacillota</taxon>
        <taxon>Bacilli</taxon>
        <taxon>Bacillales</taxon>
        <taxon>Bacillaceae</taxon>
        <taxon>Pontibacillus</taxon>
    </lineage>
</organism>
<dbReference type="AlphaFoldDB" id="A0A0A5GFA3"/>
<dbReference type="Proteomes" id="UP000030528">
    <property type="component" value="Unassembled WGS sequence"/>
</dbReference>
<dbReference type="SUPFAM" id="SSF56436">
    <property type="entry name" value="C-type lectin-like"/>
    <property type="match status" value="1"/>
</dbReference>
<evidence type="ECO:0000313" key="7">
    <source>
        <dbReference type="Proteomes" id="UP000030528"/>
    </source>
</evidence>
<evidence type="ECO:0008006" key="8">
    <source>
        <dbReference type="Google" id="ProtNLM"/>
    </source>
</evidence>
<dbReference type="PANTHER" id="PTHR23150">
    <property type="entry name" value="SULFATASE MODIFYING FACTOR 1, 2"/>
    <property type="match status" value="1"/>
</dbReference>
<dbReference type="InterPro" id="IPR034660">
    <property type="entry name" value="DinB/YfiT-like"/>
</dbReference>
<evidence type="ECO:0000256" key="3">
    <source>
        <dbReference type="ARBA" id="ARBA00037882"/>
    </source>
</evidence>
<dbReference type="PANTHER" id="PTHR23150:SF36">
    <property type="entry name" value="HERCYNINE OXYGENASE"/>
    <property type="match status" value="1"/>
</dbReference>
<dbReference type="InterPro" id="IPR051043">
    <property type="entry name" value="Sulfatase_Mod_Factor_Kinase"/>
</dbReference>
<gene>
    <name evidence="6" type="ORF">N781_06285</name>
</gene>
<dbReference type="SUPFAM" id="SSF109854">
    <property type="entry name" value="DinB/YfiT-like putative metalloenzymes"/>
    <property type="match status" value="1"/>
</dbReference>
<keyword evidence="2" id="KW-0408">Iron</keyword>
<dbReference type="OrthoDB" id="9768004at2"/>
<keyword evidence="1" id="KW-0560">Oxidoreductase</keyword>
<dbReference type="eggNOG" id="COG1262">
    <property type="taxonomic scope" value="Bacteria"/>
</dbReference>
<comment type="caution">
    <text evidence="6">The sequence shown here is derived from an EMBL/GenBank/DDBJ whole genome shotgun (WGS) entry which is preliminary data.</text>
</comment>
<dbReference type="STRING" id="1385510.GCA_000425205_02846"/>
<dbReference type="Pfam" id="PF12867">
    <property type="entry name" value="DinB_2"/>
    <property type="match status" value="1"/>
</dbReference>
<keyword evidence="7" id="KW-1185">Reference proteome</keyword>
<dbReference type="InterPro" id="IPR024775">
    <property type="entry name" value="DinB-like"/>
</dbReference>
<dbReference type="Gene3D" id="3.90.1580.10">
    <property type="entry name" value="paralog of FGE (formylglycine-generating enzyme)"/>
    <property type="match status" value="1"/>
</dbReference>
<protein>
    <recommendedName>
        <fullName evidence="8">Ergothioneine biosynthesis protein EgtB</fullName>
    </recommendedName>
</protein>
<dbReference type="NCBIfam" id="TIGR03440">
    <property type="entry name" value="egtB_TIGR03440"/>
    <property type="match status" value="1"/>
</dbReference>
<evidence type="ECO:0000256" key="1">
    <source>
        <dbReference type="ARBA" id="ARBA00023002"/>
    </source>
</evidence>
<feature type="domain" description="Sulfatase-modifying factor enzyme-like" evidence="4">
    <location>
        <begin position="186"/>
        <end position="319"/>
    </location>
</feature>
<dbReference type="RefSeq" id="WP_026801125.1">
    <property type="nucleotide sequence ID" value="NZ_AULI01000013.1"/>
</dbReference>
<dbReference type="Pfam" id="PF03781">
    <property type="entry name" value="FGE-sulfatase"/>
    <property type="match status" value="2"/>
</dbReference>
<dbReference type="InterPro" id="IPR016187">
    <property type="entry name" value="CTDL_fold"/>
</dbReference>
<comment type="pathway">
    <text evidence="3">Amino-acid biosynthesis; ergothioneine biosynthesis.</text>
</comment>
<evidence type="ECO:0000313" key="6">
    <source>
        <dbReference type="EMBL" id="KGX90679.1"/>
    </source>
</evidence>